<dbReference type="AlphaFoldDB" id="M1CJP2"/>
<name>M1CJP2_SOLTU</name>
<dbReference type="HOGENOM" id="CLU_1889459_0_0_1"/>
<dbReference type="Gramene" id="PGSC0003DMT400068930">
    <property type="protein sequence ID" value="PGSC0003DMT400068930"/>
    <property type="gene ID" value="PGSC0003DMG400026811"/>
</dbReference>
<reference evidence="1" key="2">
    <citation type="submission" date="2015-06" db="UniProtKB">
        <authorList>
            <consortium name="EnsemblPlants"/>
        </authorList>
    </citation>
    <scope>IDENTIFICATION</scope>
    <source>
        <strain evidence="1">DM1-3 516 R44</strain>
    </source>
</reference>
<keyword evidence="2" id="KW-1185">Reference proteome</keyword>
<sequence>MESGVSHTGKGCPTCQGKDHELLAIVDPLDNVYLNNPMFAHSLWDMEKRKEKKSGSGLVPENARYFSVGDNTLLSFGIDPSSSLRCKGNVREGERRRERMGGMKAISGGMGLSHEDAKLHLVKKAKVYGSDLGLC</sequence>
<proteinExistence type="predicted"/>
<organism evidence="1 2">
    <name type="scientific">Solanum tuberosum</name>
    <name type="common">Potato</name>
    <dbReference type="NCBI Taxonomy" id="4113"/>
    <lineage>
        <taxon>Eukaryota</taxon>
        <taxon>Viridiplantae</taxon>
        <taxon>Streptophyta</taxon>
        <taxon>Embryophyta</taxon>
        <taxon>Tracheophyta</taxon>
        <taxon>Spermatophyta</taxon>
        <taxon>Magnoliopsida</taxon>
        <taxon>eudicotyledons</taxon>
        <taxon>Gunneridae</taxon>
        <taxon>Pentapetalae</taxon>
        <taxon>asterids</taxon>
        <taxon>lamiids</taxon>
        <taxon>Solanales</taxon>
        <taxon>Solanaceae</taxon>
        <taxon>Solanoideae</taxon>
        <taxon>Solaneae</taxon>
        <taxon>Solanum</taxon>
    </lineage>
</organism>
<evidence type="ECO:0000313" key="1">
    <source>
        <dbReference type="EnsemblPlants" id="PGSC0003DMT400068930"/>
    </source>
</evidence>
<reference evidence="2" key="1">
    <citation type="journal article" date="2011" name="Nature">
        <title>Genome sequence and analysis of the tuber crop potato.</title>
        <authorList>
            <consortium name="The Potato Genome Sequencing Consortium"/>
        </authorList>
    </citation>
    <scope>NUCLEOTIDE SEQUENCE [LARGE SCALE GENOMIC DNA]</scope>
    <source>
        <strain evidence="2">cv. DM1-3 516 R44</strain>
    </source>
</reference>
<dbReference type="PaxDb" id="4113-PGSC0003DMT400068930"/>
<dbReference type="InParanoid" id="M1CJP2"/>
<dbReference type="Proteomes" id="UP000011115">
    <property type="component" value="Unassembled WGS sequence"/>
</dbReference>
<evidence type="ECO:0000313" key="2">
    <source>
        <dbReference type="Proteomes" id="UP000011115"/>
    </source>
</evidence>
<protein>
    <submittedName>
        <fullName evidence="1">Uncharacterized protein</fullName>
    </submittedName>
</protein>
<dbReference type="EnsemblPlants" id="PGSC0003DMT400068930">
    <property type="protein sequence ID" value="PGSC0003DMT400068930"/>
    <property type="gene ID" value="PGSC0003DMG400026811"/>
</dbReference>
<accession>M1CJP2</accession>